<keyword evidence="3" id="KW-1185">Reference proteome</keyword>
<reference evidence="3" key="1">
    <citation type="journal article" date="2015" name="PLoS Genet.">
        <title>The dynamic genome and transcriptome of the human fungal pathogen Blastomyces and close relative Emmonsia.</title>
        <authorList>
            <person name="Munoz J.F."/>
            <person name="Gauthier G.M."/>
            <person name="Desjardins C.A."/>
            <person name="Gallo J.E."/>
            <person name="Holder J."/>
            <person name="Sullivan T.D."/>
            <person name="Marty A.J."/>
            <person name="Carmen J.C."/>
            <person name="Chen Z."/>
            <person name="Ding L."/>
            <person name="Gujja S."/>
            <person name="Magrini V."/>
            <person name="Misas E."/>
            <person name="Mitreva M."/>
            <person name="Priest M."/>
            <person name="Saif S."/>
            <person name="Whiston E.A."/>
            <person name="Young S."/>
            <person name="Zeng Q."/>
            <person name="Goldman W.E."/>
            <person name="Mardis E.R."/>
            <person name="Taylor J.W."/>
            <person name="McEwen J.G."/>
            <person name="Clay O.K."/>
            <person name="Klein B.S."/>
            <person name="Cuomo C.A."/>
        </authorList>
    </citation>
    <scope>NUCLEOTIDE SEQUENCE [LARGE SCALE GENOMIC DNA]</scope>
    <source>
        <strain evidence="3">UAMH 139</strain>
    </source>
</reference>
<accession>A0A0H1BEY0</accession>
<comment type="caution">
    <text evidence="2">The sequence shown here is derived from an EMBL/GenBank/DDBJ whole genome shotgun (WGS) entry which is preliminary data.</text>
</comment>
<feature type="compositionally biased region" description="Basic and acidic residues" evidence="1">
    <location>
        <begin position="86"/>
        <end position="108"/>
    </location>
</feature>
<evidence type="ECO:0000313" key="2">
    <source>
        <dbReference type="EMBL" id="KLJ09683.1"/>
    </source>
</evidence>
<evidence type="ECO:0000256" key="1">
    <source>
        <dbReference type="SAM" id="MobiDB-lite"/>
    </source>
</evidence>
<proteinExistence type="predicted"/>
<gene>
    <name evidence="2" type="ORF">EMPG_14896</name>
</gene>
<dbReference type="AlphaFoldDB" id="A0A0H1BEY0"/>
<dbReference type="EMBL" id="LDEV01002288">
    <property type="protein sequence ID" value="KLJ09683.1"/>
    <property type="molecule type" value="Genomic_DNA"/>
</dbReference>
<dbReference type="Proteomes" id="UP000053573">
    <property type="component" value="Unassembled WGS sequence"/>
</dbReference>
<organism evidence="2 3">
    <name type="scientific">Blastomyces silverae</name>
    <dbReference type="NCBI Taxonomy" id="2060906"/>
    <lineage>
        <taxon>Eukaryota</taxon>
        <taxon>Fungi</taxon>
        <taxon>Dikarya</taxon>
        <taxon>Ascomycota</taxon>
        <taxon>Pezizomycotina</taxon>
        <taxon>Eurotiomycetes</taxon>
        <taxon>Eurotiomycetidae</taxon>
        <taxon>Onygenales</taxon>
        <taxon>Ajellomycetaceae</taxon>
        <taxon>Blastomyces</taxon>
    </lineage>
</organism>
<feature type="region of interest" description="Disordered" evidence="1">
    <location>
        <begin position="83"/>
        <end position="108"/>
    </location>
</feature>
<sequence length="175" mass="18366">MPTPDQSDLGKPGAESHLVILPLPYGKGRKGGRSDNLHGKAKSLAKADAALEIGLDLGLGGRAKNGPAPDLVVVLGKHNAGVADGSEIKHESKGESKRESEGGREMESGKQLVKRFRWWYWRSATDEAETVHGGLKDNAAAAPAAVHGDVQEASGEGKLGDGQFFLLLKGRVVLG</sequence>
<protein>
    <submittedName>
        <fullName evidence="2">Uncharacterized protein</fullName>
    </submittedName>
</protein>
<dbReference type="OrthoDB" id="10563469at2759"/>
<evidence type="ECO:0000313" key="3">
    <source>
        <dbReference type="Proteomes" id="UP000053573"/>
    </source>
</evidence>
<name>A0A0H1BEY0_9EURO</name>